<proteinExistence type="predicted"/>
<keyword evidence="2" id="KW-0489">Methyltransferase</keyword>
<dbReference type="SUPFAM" id="SSF53335">
    <property type="entry name" value="S-adenosyl-L-methionine-dependent methyltransferases"/>
    <property type="match status" value="1"/>
</dbReference>
<feature type="domain" description="Methyltransferase type 11" evidence="1">
    <location>
        <begin position="45"/>
        <end position="141"/>
    </location>
</feature>
<keyword evidence="3" id="KW-1185">Reference proteome</keyword>
<dbReference type="InterPro" id="IPR013216">
    <property type="entry name" value="Methyltransf_11"/>
</dbReference>
<gene>
    <name evidence="2" type="ORF">HNP71_002062</name>
</gene>
<accession>A0A840VFY2</accession>
<dbReference type="GO" id="GO:0000773">
    <property type="term" value="F:phosphatidyl-N-methylethanolamine N-methyltransferase activity"/>
    <property type="evidence" value="ECO:0007669"/>
    <property type="project" value="UniProtKB-EC"/>
</dbReference>
<organism evidence="2 3">
    <name type="scientific">Acidocella aromatica</name>
    <dbReference type="NCBI Taxonomy" id="1303579"/>
    <lineage>
        <taxon>Bacteria</taxon>
        <taxon>Pseudomonadati</taxon>
        <taxon>Pseudomonadota</taxon>
        <taxon>Alphaproteobacteria</taxon>
        <taxon>Acetobacterales</taxon>
        <taxon>Acidocellaceae</taxon>
        <taxon>Acidocella</taxon>
    </lineage>
</organism>
<dbReference type="Pfam" id="PF08241">
    <property type="entry name" value="Methyltransf_11"/>
    <property type="match status" value="1"/>
</dbReference>
<evidence type="ECO:0000259" key="1">
    <source>
        <dbReference type="Pfam" id="PF08241"/>
    </source>
</evidence>
<dbReference type="GO" id="GO:0032259">
    <property type="term" value="P:methylation"/>
    <property type="evidence" value="ECO:0007669"/>
    <property type="project" value="UniProtKB-KW"/>
</dbReference>
<dbReference type="RefSeq" id="WP_246344173.1">
    <property type="nucleotide sequence ID" value="NZ_JACHFJ010000009.1"/>
</dbReference>
<dbReference type="EC" id="2.1.1.71" evidence="2"/>
<protein>
    <submittedName>
        <fullName evidence="2">Phosphatidylethanolamine/phosphatidyl-N-methylethanolamine N-methyltransferase</fullName>
        <ecNumber evidence="2">2.1.1.17</ecNumber>
        <ecNumber evidence="2">2.1.1.71</ecNumber>
    </submittedName>
</protein>
<dbReference type="InterPro" id="IPR029063">
    <property type="entry name" value="SAM-dependent_MTases_sf"/>
</dbReference>
<dbReference type="Proteomes" id="UP000553706">
    <property type="component" value="Unassembled WGS sequence"/>
</dbReference>
<evidence type="ECO:0000313" key="3">
    <source>
        <dbReference type="Proteomes" id="UP000553706"/>
    </source>
</evidence>
<dbReference type="CDD" id="cd02440">
    <property type="entry name" value="AdoMet_MTases"/>
    <property type="match status" value="1"/>
</dbReference>
<dbReference type="InterPro" id="IPR050508">
    <property type="entry name" value="Methyltransf_Superfamily"/>
</dbReference>
<reference evidence="2 3" key="1">
    <citation type="submission" date="2020-08" db="EMBL/GenBank/DDBJ databases">
        <title>Genomic Encyclopedia of Type Strains, Phase IV (KMG-IV): sequencing the most valuable type-strain genomes for metagenomic binning, comparative biology and taxonomic classification.</title>
        <authorList>
            <person name="Goeker M."/>
        </authorList>
    </citation>
    <scope>NUCLEOTIDE SEQUENCE [LARGE SCALE GENOMIC DNA]</scope>
    <source>
        <strain evidence="2 3">DSM 27026</strain>
    </source>
</reference>
<sequence length="204" mass="22479">MDADAIRAAYERQARTYDSLFGFVSRRARDEAIAAVNRLPGEAVLEVGVGTGLALPHYKAEKRITGIDLSQHMLAQARARVVALGLRHVEALLEMDAQATSFATGSFDIAVAMFVASVVPDPHALVRELRRVVKPGGTILFVNHFAREKGPVWWMERAMAPASSALGWHPDFRLGHIFTHADLAHAKIRTLRPLGLFRLVEIPN</sequence>
<dbReference type="EC" id="2.1.1.17" evidence="2"/>
<dbReference type="AlphaFoldDB" id="A0A840VFY2"/>
<dbReference type="EMBL" id="JACHFJ010000009">
    <property type="protein sequence ID" value="MBB5373797.1"/>
    <property type="molecule type" value="Genomic_DNA"/>
</dbReference>
<name>A0A840VFY2_9PROT</name>
<dbReference type="GO" id="GO:0004608">
    <property type="term" value="F:phosphatidylethanolamine N-methyltransferase activity"/>
    <property type="evidence" value="ECO:0007669"/>
    <property type="project" value="UniProtKB-EC"/>
</dbReference>
<evidence type="ECO:0000313" key="2">
    <source>
        <dbReference type="EMBL" id="MBB5373797.1"/>
    </source>
</evidence>
<dbReference type="PANTHER" id="PTHR42912:SF80">
    <property type="entry name" value="METHYLTRANSFERASE DOMAIN-CONTAINING PROTEIN"/>
    <property type="match status" value="1"/>
</dbReference>
<dbReference type="Gene3D" id="3.40.50.150">
    <property type="entry name" value="Vaccinia Virus protein VP39"/>
    <property type="match status" value="1"/>
</dbReference>
<comment type="caution">
    <text evidence="2">The sequence shown here is derived from an EMBL/GenBank/DDBJ whole genome shotgun (WGS) entry which is preliminary data.</text>
</comment>
<dbReference type="PANTHER" id="PTHR42912">
    <property type="entry name" value="METHYLTRANSFERASE"/>
    <property type="match status" value="1"/>
</dbReference>
<keyword evidence="2" id="KW-0808">Transferase</keyword>